<dbReference type="SUPFAM" id="SSF55874">
    <property type="entry name" value="ATPase domain of HSP90 chaperone/DNA topoisomerase II/histidine kinase"/>
    <property type="match status" value="1"/>
</dbReference>
<evidence type="ECO:0000256" key="2">
    <source>
        <dbReference type="ARBA" id="ARBA00012438"/>
    </source>
</evidence>
<keyword evidence="4" id="KW-0808">Transferase</keyword>
<proteinExistence type="predicted"/>
<dbReference type="SMART" id="SM00448">
    <property type="entry name" value="REC"/>
    <property type="match status" value="1"/>
</dbReference>
<dbReference type="InterPro" id="IPR001610">
    <property type="entry name" value="PAC"/>
</dbReference>
<evidence type="ECO:0000259" key="9">
    <source>
        <dbReference type="PROSITE" id="PS50110"/>
    </source>
</evidence>
<dbReference type="Gene3D" id="1.10.287.130">
    <property type="match status" value="1"/>
</dbReference>
<dbReference type="Gene3D" id="3.30.450.20">
    <property type="entry name" value="PAS domain"/>
    <property type="match status" value="3"/>
</dbReference>
<name>A0A0U2Z9N4_9ALTE</name>
<dbReference type="PROSITE" id="PS50113">
    <property type="entry name" value="PAC"/>
    <property type="match status" value="2"/>
</dbReference>
<dbReference type="PRINTS" id="PR00344">
    <property type="entry name" value="BCTRLSENSOR"/>
</dbReference>
<keyword evidence="7" id="KW-0812">Transmembrane</keyword>
<keyword evidence="3 6" id="KW-0597">Phosphoprotein</keyword>
<dbReference type="PROSITE" id="PS50110">
    <property type="entry name" value="RESPONSE_REGULATORY"/>
    <property type="match status" value="1"/>
</dbReference>
<dbReference type="PROSITE" id="PS50112">
    <property type="entry name" value="PAS"/>
    <property type="match status" value="2"/>
</dbReference>
<dbReference type="InterPro" id="IPR036890">
    <property type="entry name" value="HATPase_C_sf"/>
</dbReference>
<dbReference type="CDD" id="cd00130">
    <property type="entry name" value="PAS"/>
    <property type="match status" value="3"/>
</dbReference>
<evidence type="ECO:0000259" key="11">
    <source>
        <dbReference type="PROSITE" id="PS50113"/>
    </source>
</evidence>
<feature type="domain" description="PAC" evidence="11">
    <location>
        <begin position="345"/>
        <end position="397"/>
    </location>
</feature>
<dbReference type="Gene3D" id="3.40.50.2300">
    <property type="match status" value="1"/>
</dbReference>
<gene>
    <name evidence="12" type="ORF">AT746_16030</name>
</gene>
<dbReference type="OrthoDB" id="9772100at2"/>
<keyword evidence="5" id="KW-0418">Kinase</keyword>
<dbReference type="STRING" id="1526571.AT746_16030"/>
<dbReference type="InterPro" id="IPR013656">
    <property type="entry name" value="PAS_4"/>
</dbReference>
<feature type="transmembrane region" description="Helical" evidence="7">
    <location>
        <begin position="67"/>
        <end position="85"/>
    </location>
</feature>
<accession>A0A0U2Z9N4</accession>
<dbReference type="SMART" id="SM00091">
    <property type="entry name" value="PAS"/>
    <property type="match status" value="3"/>
</dbReference>
<evidence type="ECO:0000256" key="4">
    <source>
        <dbReference type="ARBA" id="ARBA00022679"/>
    </source>
</evidence>
<dbReference type="SMART" id="SM00086">
    <property type="entry name" value="PAC"/>
    <property type="match status" value="2"/>
</dbReference>
<dbReference type="SUPFAM" id="SSF52172">
    <property type="entry name" value="CheY-like"/>
    <property type="match status" value="1"/>
</dbReference>
<dbReference type="EMBL" id="CP013650">
    <property type="protein sequence ID" value="ALS99619.1"/>
    <property type="molecule type" value="Genomic_DNA"/>
</dbReference>
<dbReference type="KEGG" id="lal:AT746_16030"/>
<dbReference type="InterPro" id="IPR000014">
    <property type="entry name" value="PAS"/>
</dbReference>
<feature type="domain" description="PAS" evidence="10">
    <location>
        <begin position="270"/>
        <end position="341"/>
    </location>
</feature>
<feature type="domain" description="PAC" evidence="11">
    <location>
        <begin position="217"/>
        <end position="269"/>
    </location>
</feature>
<evidence type="ECO:0000259" key="8">
    <source>
        <dbReference type="PROSITE" id="PS50109"/>
    </source>
</evidence>
<dbReference type="Gene3D" id="2.10.70.100">
    <property type="match status" value="1"/>
</dbReference>
<evidence type="ECO:0000256" key="3">
    <source>
        <dbReference type="ARBA" id="ARBA00022553"/>
    </source>
</evidence>
<evidence type="ECO:0000313" key="12">
    <source>
        <dbReference type="EMBL" id="ALS99619.1"/>
    </source>
</evidence>
<dbReference type="SMART" id="SM00388">
    <property type="entry name" value="HisKA"/>
    <property type="match status" value="1"/>
</dbReference>
<dbReference type="Pfam" id="PF02518">
    <property type="entry name" value="HATPase_c"/>
    <property type="match status" value="1"/>
</dbReference>
<keyword evidence="7" id="KW-0472">Membrane</keyword>
<comment type="catalytic activity">
    <reaction evidence="1">
        <text>ATP + protein L-histidine = ADP + protein N-phospho-L-histidine.</text>
        <dbReference type="EC" id="2.7.13.3"/>
    </reaction>
</comment>
<dbReference type="AlphaFoldDB" id="A0A0U2Z9N4"/>
<organism evidence="12 13">
    <name type="scientific">Lacimicrobium alkaliphilum</name>
    <dbReference type="NCBI Taxonomy" id="1526571"/>
    <lineage>
        <taxon>Bacteria</taxon>
        <taxon>Pseudomonadati</taxon>
        <taxon>Pseudomonadota</taxon>
        <taxon>Gammaproteobacteria</taxon>
        <taxon>Alteromonadales</taxon>
        <taxon>Alteromonadaceae</taxon>
        <taxon>Lacimicrobium</taxon>
    </lineage>
</organism>
<protein>
    <recommendedName>
        <fullName evidence="2">histidine kinase</fullName>
        <ecNumber evidence="2">2.7.13.3</ecNumber>
    </recommendedName>
</protein>
<dbReference type="Proteomes" id="UP000068447">
    <property type="component" value="Chromosome"/>
</dbReference>
<evidence type="ECO:0000256" key="5">
    <source>
        <dbReference type="ARBA" id="ARBA00022777"/>
    </source>
</evidence>
<dbReference type="InterPro" id="IPR003661">
    <property type="entry name" value="HisK_dim/P_dom"/>
</dbReference>
<dbReference type="InterPro" id="IPR001789">
    <property type="entry name" value="Sig_transdc_resp-reg_receiver"/>
</dbReference>
<feature type="domain" description="Histidine kinase" evidence="8">
    <location>
        <begin position="527"/>
        <end position="750"/>
    </location>
</feature>
<feature type="transmembrane region" description="Helical" evidence="7">
    <location>
        <begin position="18"/>
        <end position="38"/>
    </location>
</feature>
<dbReference type="InterPro" id="IPR004358">
    <property type="entry name" value="Sig_transdc_His_kin-like_C"/>
</dbReference>
<dbReference type="EC" id="2.7.13.3" evidence="2"/>
<dbReference type="Pfam" id="PF08447">
    <property type="entry name" value="PAS_3"/>
    <property type="match status" value="2"/>
</dbReference>
<dbReference type="InterPro" id="IPR000700">
    <property type="entry name" value="PAS-assoc_C"/>
</dbReference>
<dbReference type="GO" id="GO:0000155">
    <property type="term" value="F:phosphorelay sensor kinase activity"/>
    <property type="evidence" value="ECO:0007669"/>
    <property type="project" value="InterPro"/>
</dbReference>
<dbReference type="PANTHER" id="PTHR43304:SF1">
    <property type="entry name" value="PAC DOMAIN-CONTAINING PROTEIN"/>
    <property type="match status" value="1"/>
</dbReference>
<evidence type="ECO:0000259" key="10">
    <source>
        <dbReference type="PROSITE" id="PS50112"/>
    </source>
</evidence>
<evidence type="ECO:0000256" key="6">
    <source>
        <dbReference type="PROSITE-ProRule" id="PRU00169"/>
    </source>
</evidence>
<dbReference type="PROSITE" id="PS50109">
    <property type="entry name" value="HIS_KIN"/>
    <property type="match status" value="1"/>
</dbReference>
<dbReference type="NCBIfam" id="TIGR00229">
    <property type="entry name" value="sensory_box"/>
    <property type="match status" value="2"/>
</dbReference>
<dbReference type="InterPro" id="IPR003594">
    <property type="entry name" value="HATPase_dom"/>
</dbReference>
<dbReference type="SUPFAM" id="SSF47384">
    <property type="entry name" value="Homodimeric domain of signal transducing histidine kinase"/>
    <property type="match status" value="1"/>
</dbReference>
<dbReference type="CDD" id="cd00082">
    <property type="entry name" value="HisKA"/>
    <property type="match status" value="1"/>
</dbReference>
<sequence length="898" mass="100176">MGSRLTAAWLPRSHWSGLFASPVWHLLILLLMLVVFAADSYTQLGFAHGMLYAPLILLTVTMLNPKFVVYSAALGIALTLAGTFISPPAPESFGIGYIWANRLLAVITLAFIGWQSIRVVRYIAHMQNVRQSIQRSRNQLRDHLRLLNIAGEVALFGGWSLSLESHQVVWSDEVAEILNLPKGHSPSLEEAINFFHGQDRPRVNDAIRACMEHGKPFDLELRILSSDKEPRWVRLAGQKLLAAQGATAYIYGAVQDISRYKDVELDLLASEMRFRQLADAMPMIVWTANSKGQIDFFSKDVTELTGVSMDELLYGDGWIQLVHPDDVKRTEEKWQQAVAENAAQYQDEFRIRYKSGEYHWYLSRSVASKDASGKTIKWFGSAVDIQAQKKIQQNIQDLATRFEQTLDQLPDGFLILTHNWQVTYINKEAETLLGQQSAEMNGRVLWNVCASLNGTQAKAHMLEAETMDQPVRFEHYFDDMGKWLSISLYPSGDRFNLMLRDITEQRNMALQLQHAQRMEAVGQLTGGLAHDFNNLLTVIQGNADLLQEVLDGQPELLALAELIQKASLKGSRLTQQLLAFGRKQTLTPEPTNINRLLLESKLLISRTLGEHINIRFDLDDKLWPALIDPGQLEGALLNLVINARDAMPDGGTLTLKTTNLQFSNLDNSKYHELPAGDYVMLEVADTGVGIDPCILEQVFEPFFTTKGAGKGTGLGLSMVFGFTKQSGGHVAVESESEKGTKIMMYLPRSREEERDEPEAEALRPDSPKTEGVILLAEDDQLVREFASAQLRLAGYQVITAENGPQALTLLEQNPQVDLLFTDVVMPGGMNGRELAQHAKALRPLVGVLLTTGYADGAFDNNPEQMEEPILHKPYRRDKLLEEVAMALSGSTGQGQADV</sequence>
<dbReference type="InterPro" id="IPR005467">
    <property type="entry name" value="His_kinase_dom"/>
</dbReference>
<dbReference type="InterPro" id="IPR013655">
    <property type="entry name" value="PAS_fold_3"/>
</dbReference>
<dbReference type="Pfam" id="PF00512">
    <property type="entry name" value="HisKA"/>
    <property type="match status" value="1"/>
</dbReference>
<dbReference type="InterPro" id="IPR011006">
    <property type="entry name" value="CheY-like_superfamily"/>
</dbReference>
<dbReference type="FunFam" id="3.30.450.20:FF:000099">
    <property type="entry name" value="Sensory box sensor histidine kinase"/>
    <property type="match status" value="1"/>
</dbReference>
<dbReference type="InterPro" id="IPR036097">
    <property type="entry name" value="HisK_dim/P_sf"/>
</dbReference>
<dbReference type="RefSeq" id="WP_062482314.1">
    <property type="nucleotide sequence ID" value="NZ_CP013650.1"/>
</dbReference>
<feature type="domain" description="Response regulatory" evidence="9">
    <location>
        <begin position="772"/>
        <end position="887"/>
    </location>
</feature>
<keyword evidence="7" id="KW-1133">Transmembrane helix</keyword>
<feature type="modified residue" description="4-aspartylphosphate" evidence="6">
    <location>
        <position position="822"/>
    </location>
</feature>
<dbReference type="Pfam" id="PF08448">
    <property type="entry name" value="PAS_4"/>
    <property type="match status" value="1"/>
</dbReference>
<evidence type="ECO:0000256" key="1">
    <source>
        <dbReference type="ARBA" id="ARBA00000085"/>
    </source>
</evidence>
<dbReference type="Gene3D" id="3.30.565.10">
    <property type="entry name" value="Histidine kinase-like ATPase, C-terminal domain"/>
    <property type="match status" value="1"/>
</dbReference>
<dbReference type="InterPro" id="IPR035965">
    <property type="entry name" value="PAS-like_dom_sf"/>
</dbReference>
<keyword evidence="13" id="KW-1185">Reference proteome</keyword>
<dbReference type="SUPFAM" id="SSF55785">
    <property type="entry name" value="PYP-like sensor domain (PAS domain)"/>
    <property type="match status" value="3"/>
</dbReference>
<feature type="domain" description="PAS" evidence="10">
    <location>
        <begin position="398"/>
        <end position="443"/>
    </location>
</feature>
<dbReference type="InterPro" id="IPR052162">
    <property type="entry name" value="Sensor_kinase/Photoreceptor"/>
</dbReference>
<feature type="transmembrane region" description="Helical" evidence="7">
    <location>
        <begin position="44"/>
        <end position="60"/>
    </location>
</feature>
<evidence type="ECO:0000313" key="13">
    <source>
        <dbReference type="Proteomes" id="UP000068447"/>
    </source>
</evidence>
<dbReference type="PANTHER" id="PTHR43304">
    <property type="entry name" value="PHYTOCHROME-LIKE PROTEIN CPH1"/>
    <property type="match status" value="1"/>
</dbReference>
<reference evidence="12 13" key="1">
    <citation type="submission" date="2015-12" db="EMBL/GenBank/DDBJ databases">
        <title>Complete genome of Lacimicrobium alkaliphilum KCTC 32984.</title>
        <authorList>
            <person name="Kim S.-G."/>
            <person name="Lee Y.-J."/>
        </authorList>
    </citation>
    <scope>NUCLEOTIDE SEQUENCE [LARGE SCALE GENOMIC DNA]</scope>
    <source>
        <strain evidence="12 13">YelD216</strain>
    </source>
</reference>
<evidence type="ECO:0000256" key="7">
    <source>
        <dbReference type="SAM" id="Phobius"/>
    </source>
</evidence>
<dbReference type="Pfam" id="PF00072">
    <property type="entry name" value="Response_reg"/>
    <property type="match status" value="1"/>
</dbReference>
<dbReference type="SMART" id="SM00387">
    <property type="entry name" value="HATPase_c"/>
    <property type="match status" value="1"/>
</dbReference>
<feature type="transmembrane region" description="Helical" evidence="7">
    <location>
        <begin position="97"/>
        <end position="123"/>
    </location>
</feature>